<accession>A0A2P6RMY0</accession>
<dbReference type="GO" id="GO:0046593">
    <property type="term" value="F:mandelonitrile lyase activity"/>
    <property type="evidence" value="ECO:0007669"/>
    <property type="project" value="UniProtKB-EC"/>
</dbReference>
<comment type="cofactor">
    <cofactor evidence="1">
        <name>FAD</name>
        <dbReference type="ChEBI" id="CHEBI:57692"/>
    </cofactor>
</comment>
<protein>
    <submittedName>
        <fullName evidence="4">Putative (R)-mandelonitrile lyase</fullName>
        <ecNumber evidence="4">4.1.2.10</ecNumber>
    </submittedName>
</protein>
<dbReference type="Gene3D" id="3.50.50.60">
    <property type="entry name" value="FAD/NAD(P)-binding domain"/>
    <property type="match status" value="1"/>
</dbReference>
<dbReference type="Proteomes" id="UP000238479">
    <property type="component" value="Chromosome 2"/>
</dbReference>
<dbReference type="OrthoDB" id="269227at2759"/>
<evidence type="ECO:0000313" key="4">
    <source>
        <dbReference type="EMBL" id="PRQ47799.1"/>
    </source>
</evidence>
<dbReference type="EMBL" id="PDCK01000040">
    <property type="protein sequence ID" value="PRQ47799.1"/>
    <property type="molecule type" value="Genomic_DNA"/>
</dbReference>
<keyword evidence="5" id="KW-1185">Reference proteome</keyword>
<dbReference type="Gramene" id="PRQ47799">
    <property type="protein sequence ID" value="PRQ47799"/>
    <property type="gene ID" value="RchiOBHm_Chr2g0103631"/>
</dbReference>
<evidence type="ECO:0000256" key="3">
    <source>
        <dbReference type="ARBA" id="ARBA00022827"/>
    </source>
</evidence>
<name>A0A2P6RMY0_ROSCH</name>
<dbReference type="PANTHER" id="PTHR45968:SF2">
    <property type="entry name" value="(R)-MANDELONITRILE LYASE-LIKE"/>
    <property type="match status" value="1"/>
</dbReference>
<keyword evidence="3" id="KW-0274">FAD</keyword>
<dbReference type="AlphaFoldDB" id="A0A2P6RMY0"/>
<dbReference type="InterPro" id="IPR036188">
    <property type="entry name" value="FAD/NAD-bd_sf"/>
</dbReference>
<keyword evidence="2" id="KW-0285">Flavoprotein</keyword>
<proteinExistence type="predicted"/>
<dbReference type="SUPFAM" id="SSF51905">
    <property type="entry name" value="FAD/NAD(P)-binding domain"/>
    <property type="match status" value="1"/>
</dbReference>
<dbReference type="EC" id="4.1.2.10" evidence="4"/>
<keyword evidence="4" id="KW-0456">Lyase</keyword>
<gene>
    <name evidence="4" type="ORF">RchiOBHm_Chr2g0103631</name>
</gene>
<evidence type="ECO:0000256" key="2">
    <source>
        <dbReference type="ARBA" id="ARBA00022630"/>
    </source>
</evidence>
<evidence type="ECO:0000256" key="1">
    <source>
        <dbReference type="ARBA" id="ARBA00001974"/>
    </source>
</evidence>
<reference evidence="4 5" key="1">
    <citation type="journal article" date="2018" name="Nat. Genet.">
        <title>The Rosa genome provides new insights in the design of modern roses.</title>
        <authorList>
            <person name="Bendahmane M."/>
        </authorList>
    </citation>
    <scope>NUCLEOTIDE SEQUENCE [LARGE SCALE GENOMIC DNA]</scope>
    <source>
        <strain evidence="5">cv. Old Blush</strain>
    </source>
</reference>
<dbReference type="PANTHER" id="PTHR45968">
    <property type="entry name" value="OSJNBA0019K04.7 PROTEIN"/>
    <property type="match status" value="1"/>
</dbReference>
<evidence type="ECO:0000313" key="5">
    <source>
        <dbReference type="Proteomes" id="UP000238479"/>
    </source>
</evidence>
<sequence length="133" mass="14324">MPSSLLRGRRLGTHAGVVKSQVTLSLFPTPLGEYYKDYIISGGGTAGCPLAATLSSRFRVLLLKSGGVAYGNQNLMSQDGFCQNSWMSMPTQAFTSEDGVPNVQGRILGGSRAMNAGFYIPADQEFFERSTFN</sequence>
<comment type="caution">
    <text evidence="4">The sequence shown here is derived from an EMBL/GenBank/DDBJ whole genome shotgun (WGS) entry which is preliminary data.</text>
</comment>
<dbReference type="InterPro" id="IPR051871">
    <property type="entry name" value="GMC_Oxidoreductase-Related"/>
</dbReference>
<organism evidence="4 5">
    <name type="scientific">Rosa chinensis</name>
    <name type="common">China rose</name>
    <dbReference type="NCBI Taxonomy" id="74649"/>
    <lineage>
        <taxon>Eukaryota</taxon>
        <taxon>Viridiplantae</taxon>
        <taxon>Streptophyta</taxon>
        <taxon>Embryophyta</taxon>
        <taxon>Tracheophyta</taxon>
        <taxon>Spermatophyta</taxon>
        <taxon>Magnoliopsida</taxon>
        <taxon>eudicotyledons</taxon>
        <taxon>Gunneridae</taxon>
        <taxon>Pentapetalae</taxon>
        <taxon>rosids</taxon>
        <taxon>fabids</taxon>
        <taxon>Rosales</taxon>
        <taxon>Rosaceae</taxon>
        <taxon>Rosoideae</taxon>
        <taxon>Rosoideae incertae sedis</taxon>
        <taxon>Rosa</taxon>
    </lineage>
</organism>
<dbReference type="STRING" id="74649.A0A2P6RMY0"/>